<comment type="similarity">
    <text evidence="1 3">Belongs to the 3-oxoacid CoA-transferase family.</text>
</comment>
<dbReference type="Proteomes" id="UP000278746">
    <property type="component" value="Unassembled WGS sequence"/>
</dbReference>
<comment type="caution">
    <text evidence="5">The sequence shown here is derived from an EMBL/GenBank/DDBJ whole genome shotgun (WGS) entry which is preliminary data.</text>
</comment>
<dbReference type="InterPro" id="IPR014388">
    <property type="entry name" value="3-oxoacid_CoA-transferase"/>
</dbReference>
<sequence>MSKVMTAKEAVKKIESGSMIATGGFVGNGHPEELTQALEERFLEEGAPRDLSLVYAAGQGDGKDRGLNHLGYEGLVKRVIGGHWGLAPKLQKLAIENKVEAYNLPQGVITHLFRDIAAGKPGTLSHVGLRTFVDPRNGGGKINECTSEDLVELMTVRDREYLFYRTFPVHVAIIRATYADEFGNATMEKEVASLEILSMAQAAKNSGGIVLMQVEKVVENGTLDPRMVKVPGILVDAVVEAKQENHMQTFAEAYNPTYSGEVRVSLDKLKPLPLSERKIIARRSAMELIPNAITNLGIGVPEGVASVASEEGVIHNMRLTVESGPIGGIPAGGLSFGASTNPDAIVDQPYQFDFYDGGGLDLAFLGLAQLDQQGNVNVSKFGTKVTGAGGFINITQNAKKVVFCGTFTAGGLNVSIEDGKLSILQEGKIKKFVRNVEQVTFSGPYAFETQRPVMYITERAVFELGPDGLVLKEIAPGVDLEKDILNQMDFEPVISEELKPMDMSIFHNEKMGLGTLCTPKKTLSEV</sequence>
<dbReference type="SMART" id="SM00882">
    <property type="entry name" value="CoA_trans"/>
    <property type="match status" value="2"/>
</dbReference>
<evidence type="ECO:0000256" key="1">
    <source>
        <dbReference type="ARBA" id="ARBA00007154"/>
    </source>
</evidence>
<dbReference type="OrthoDB" id="9805230at2"/>
<evidence type="ECO:0000313" key="6">
    <source>
        <dbReference type="Proteomes" id="UP000278746"/>
    </source>
</evidence>
<dbReference type="GO" id="GO:0046952">
    <property type="term" value="P:ketone body catabolic process"/>
    <property type="evidence" value="ECO:0007669"/>
    <property type="project" value="InterPro"/>
</dbReference>
<evidence type="ECO:0000256" key="4">
    <source>
        <dbReference type="PIRSR" id="PIRSR000858-1"/>
    </source>
</evidence>
<proteinExistence type="inferred from homology"/>
<keyword evidence="2 3" id="KW-0808">Transferase</keyword>
<name>A0A3M7TLZ3_9BACI</name>
<evidence type="ECO:0000256" key="2">
    <source>
        <dbReference type="ARBA" id="ARBA00022679"/>
    </source>
</evidence>
<dbReference type="AlphaFoldDB" id="A0A3M7TLZ3"/>
<reference evidence="5 6" key="1">
    <citation type="submission" date="2018-10" db="EMBL/GenBank/DDBJ databases">
        <title>Bacillus Keqinensis sp. nov., a moderately halophilic bacterium isolated from a saline-alkaline lake.</title>
        <authorList>
            <person name="Wang H."/>
        </authorList>
    </citation>
    <scope>NUCLEOTIDE SEQUENCE [LARGE SCALE GENOMIC DNA]</scope>
    <source>
        <strain evidence="5 6">KQ-3</strain>
    </source>
</reference>
<dbReference type="GO" id="GO:0008410">
    <property type="term" value="F:CoA-transferase activity"/>
    <property type="evidence" value="ECO:0007669"/>
    <property type="project" value="InterPro"/>
</dbReference>
<dbReference type="SUPFAM" id="SSF100950">
    <property type="entry name" value="NagB/RpiA/CoA transferase-like"/>
    <property type="match status" value="2"/>
</dbReference>
<evidence type="ECO:0000313" key="5">
    <source>
        <dbReference type="EMBL" id="RNA66047.1"/>
    </source>
</evidence>
<keyword evidence="6" id="KW-1185">Reference proteome</keyword>
<dbReference type="InterPro" id="IPR037171">
    <property type="entry name" value="NagB/RpiA_transferase-like"/>
</dbReference>
<gene>
    <name evidence="5" type="ORF">EBO34_20060</name>
</gene>
<dbReference type="InterPro" id="IPR004165">
    <property type="entry name" value="CoA_trans_fam_I"/>
</dbReference>
<dbReference type="Pfam" id="PF01144">
    <property type="entry name" value="CoA_trans"/>
    <property type="match status" value="1"/>
</dbReference>
<dbReference type="PANTHER" id="PTHR43293:SF1">
    <property type="entry name" value="ACETATE COA-TRANSFERASE YDIF"/>
    <property type="match status" value="1"/>
</dbReference>
<protein>
    <submittedName>
        <fullName evidence="5">Acyl CoA:acetate/3-ketoacid CoA transferase</fullName>
    </submittedName>
</protein>
<dbReference type="RefSeq" id="WP_122901983.1">
    <property type="nucleotide sequence ID" value="NZ_RHIB01000005.1"/>
</dbReference>
<dbReference type="Gene3D" id="3.40.1080.10">
    <property type="entry name" value="Glutaconate Coenzyme A-transferase"/>
    <property type="match status" value="2"/>
</dbReference>
<organism evidence="5 6">
    <name type="scientific">Alteribacter keqinensis</name>
    <dbReference type="NCBI Taxonomy" id="2483800"/>
    <lineage>
        <taxon>Bacteria</taxon>
        <taxon>Bacillati</taxon>
        <taxon>Bacillota</taxon>
        <taxon>Bacilli</taxon>
        <taxon>Bacillales</taxon>
        <taxon>Bacillaceae</taxon>
        <taxon>Alteribacter</taxon>
    </lineage>
</organism>
<evidence type="ECO:0000256" key="3">
    <source>
        <dbReference type="PIRNR" id="PIRNR000858"/>
    </source>
</evidence>
<accession>A0A3M7TLZ3</accession>
<dbReference type="PANTHER" id="PTHR43293">
    <property type="entry name" value="ACETATE COA-TRANSFERASE YDIF"/>
    <property type="match status" value="1"/>
</dbReference>
<dbReference type="PIRSF" id="PIRSF000858">
    <property type="entry name" value="SCOT-t"/>
    <property type="match status" value="1"/>
</dbReference>
<feature type="active site" description="5-glutamyl coenzyme A thioester intermediate" evidence="4">
    <location>
        <position position="322"/>
    </location>
</feature>
<dbReference type="EMBL" id="RHIB01000005">
    <property type="protein sequence ID" value="RNA66047.1"/>
    <property type="molecule type" value="Genomic_DNA"/>
</dbReference>